<dbReference type="FunFam" id="3.20.20.30:FF:000002">
    <property type="entry name" value="LLM class flavin-dependent oxidoreductase"/>
    <property type="match status" value="1"/>
</dbReference>
<dbReference type="CDD" id="cd00347">
    <property type="entry name" value="Flavin_utilizing_monoxygenases"/>
    <property type="match status" value="1"/>
</dbReference>
<dbReference type="InterPro" id="IPR011251">
    <property type="entry name" value="Luciferase-like_dom"/>
</dbReference>
<feature type="domain" description="Luciferase-like" evidence="2">
    <location>
        <begin position="2"/>
        <end position="278"/>
    </location>
</feature>
<sequence length="324" mass="34120">MALAQAADRAGYTRYWVAEHHNMTSVVSSAPEVLLGVLATQTERIRVGSGGIMLPNHAPLKVAENFRTLEALAPGRIDLGIGRAPGTDGVTALALRGSQDALHRDDLPDQLAELRAYTGEAGYFPPSHPLGSVRATPQDVPLPPIYLLGSSTYSAQLAAQLGYGFAFAYHFSAANAAEAMRLYRETFRPSAQLQRPHAILATVAVAADTEAEAQRLSSSIGLSFLNIRKGLSLPLPSPGEALAYPYTAQERAFVEGYAATHAVGTPGQVRAKLEALAGRYGADELMLTGAVHDPAARIRSAELIAAAFGLTGAAQAVREPVLAS</sequence>
<dbReference type="NCBIfam" id="TIGR03558">
    <property type="entry name" value="oxido_grp_1"/>
    <property type="match status" value="1"/>
</dbReference>
<comment type="caution">
    <text evidence="3">The sequence shown here is derived from an EMBL/GenBank/DDBJ whole genome shotgun (WGS) entry which is preliminary data.</text>
</comment>
<dbReference type="InterPro" id="IPR019949">
    <property type="entry name" value="CmoO-like"/>
</dbReference>
<dbReference type="GO" id="GO:0016705">
    <property type="term" value="F:oxidoreductase activity, acting on paired donors, with incorporation or reduction of molecular oxygen"/>
    <property type="evidence" value="ECO:0007669"/>
    <property type="project" value="InterPro"/>
</dbReference>
<dbReference type="Pfam" id="PF00296">
    <property type="entry name" value="Bac_luciferase"/>
    <property type="match status" value="1"/>
</dbReference>
<gene>
    <name evidence="3" type="ORF">GCM10008939_25860</name>
</gene>
<accession>A0A917US21</accession>
<dbReference type="PANTHER" id="PTHR30137:SF6">
    <property type="entry name" value="LUCIFERASE-LIKE MONOOXYGENASE"/>
    <property type="match status" value="1"/>
</dbReference>
<dbReference type="AlphaFoldDB" id="A0A917US21"/>
<proteinExistence type="predicted"/>
<dbReference type="GO" id="GO:0005829">
    <property type="term" value="C:cytosol"/>
    <property type="evidence" value="ECO:0007669"/>
    <property type="project" value="TreeGrafter"/>
</dbReference>
<keyword evidence="4" id="KW-1185">Reference proteome</keyword>
<evidence type="ECO:0000256" key="1">
    <source>
        <dbReference type="ARBA" id="ARBA00007789"/>
    </source>
</evidence>
<evidence type="ECO:0000313" key="4">
    <source>
        <dbReference type="Proteomes" id="UP000635726"/>
    </source>
</evidence>
<protein>
    <submittedName>
        <fullName evidence="3">N5,N10-methylene tetrahydromethanopterin reductase</fullName>
    </submittedName>
</protein>
<evidence type="ECO:0000313" key="3">
    <source>
        <dbReference type="EMBL" id="GGJ80790.1"/>
    </source>
</evidence>
<reference evidence="3" key="1">
    <citation type="journal article" date="2014" name="Int. J. Syst. Evol. Microbiol.">
        <title>Complete genome sequence of Corynebacterium casei LMG S-19264T (=DSM 44701T), isolated from a smear-ripened cheese.</title>
        <authorList>
            <consortium name="US DOE Joint Genome Institute (JGI-PGF)"/>
            <person name="Walter F."/>
            <person name="Albersmeier A."/>
            <person name="Kalinowski J."/>
            <person name="Ruckert C."/>
        </authorList>
    </citation>
    <scope>NUCLEOTIDE SEQUENCE</scope>
    <source>
        <strain evidence="3">JCM 14371</strain>
    </source>
</reference>
<dbReference type="EMBL" id="BMOE01000009">
    <property type="protein sequence ID" value="GGJ80790.1"/>
    <property type="molecule type" value="Genomic_DNA"/>
</dbReference>
<dbReference type="Proteomes" id="UP000635726">
    <property type="component" value="Unassembled WGS sequence"/>
</dbReference>
<dbReference type="InterPro" id="IPR050766">
    <property type="entry name" value="Bact_Lucif_Oxidored"/>
</dbReference>
<evidence type="ECO:0000259" key="2">
    <source>
        <dbReference type="Pfam" id="PF00296"/>
    </source>
</evidence>
<organism evidence="3 4">
    <name type="scientific">Deinococcus aquiradiocola</name>
    <dbReference type="NCBI Taxonomy" id="393059"/>
    <lineage>
        <taxon>Bacteria</taxon>
        <taxon>Thermotogati</taxon>
        <taxon>Deinococcota</taxon>
        <taxon>Deinococci</taxon>
        <taxon>Deinococcales</taxon>
        <taxon>Deinococcaceae</taxon>
        <taxon>Deinococcus</taxon>
    </lineage>
</organism>
<dbReference type="Gene3D" id="3.20.20.30">
    <property type="entry name" value="Luciferase-like domain"/>
    <property type="match status" value="1"/>
</dbReference>
<dbReference type="InterPro" id="IPR036661">
    <property type="entry name" value="Luciferase-like_sf"/>
</dbReference>
<name>A0A917US21_9DEIO</name>
<comment type="similarity">
    <text evidence="1">To bacterial alkanal monooxygenase alpha and beta chains.</text>
</comment>
<reference evidence="3" key="2">
    <citation type="submission" date="2020-09" db="EMBL/GenBank/DDBJ databases">
        <authorList>
            <person name="Sun Q."/>
            <person name="Ohkuma M."/>
        </authorList>
    </citation>
    <scope>NUCLEOTIDE SEQUENCE</scope>
    <source>
        <strain evidence="3">JCM 14371</strain>
    </source>
</reference>
<dbReference type="SUPFAM" id="SSF51679">
    <property type="entry name" value="Bacterial luciferase-like"/>
    <property type="match status" value="1"/>
</dbReference>
<dbReference type="PANTHER" id="PTHR30137">
    <property type="entry name" value="LUCIFERASE-LIKE MONOOXYGENASE"/>
    <property type="match status" value="1"/>
</dbReference>